<reference evidence="3" key="1">
    <citation type="journal article" date="2019" name="Int. J. Syst. Evol. Microbiol.">
        <title>The Global Catalogue of Microorganisms (GCM) 10K type strain sequencing project: providing services to taxonomists for standard genome sequencing and annotation.</title>
        <authorList>
            <consortium name="The Broad Institute Genomics Platform"/>
            <consortium name="The Broad Institute Genome Sequencing Center for Infectious Disease"/>
            <person name="Wu L."/>
            <person name="Ma J."/>
        </authorList>
    </citation>
    <scope>NUCLEOTIDE SEQUENCE [LARGE SCALE GENOMIC DNA]</scope>
    <source>
        <strain evidence="3">CCUG 62114</strain>
    </source>
</reference>
<dbReference type="RefSeq" id="WP_377715703.1">
    <property type="nucleotide sequence ID" value="NZ_JBHTJM010000008.1"/>
</dbReference>
<keyword evidence="3" id="KW-1185">Reference proteome</keyword>
<evidence type="ECO:0000256" key="1">
    <source>
        <dbReference type="SAM" id="Phobius"/>
    </source>
</evidence>
<dbReference type="InterPro" id="IPR025058">
    <property type="entry name" value="DUF3995"/>
</dbReference>
<dbReference type="Proteomes" id="UP001596997">
    <property type="component" value="Unassembled WGS sequence"/>
</dbReference>
<keyword evidence="1" id="KW-0472">Membrane</keyword>
<organism evidence="2 3">
    <name type="scientific">Pseudofulvibacter geojedonensis</name>
    <dbReference type="NCBI Taxonomy" id="1123758"/>
    <lineage>
        <taxon>Bacteria</taxon>
        <taxon>Pseudomonadati</taxon>
        <taxon>Bacteroidota</taxon>
        <taxon>Flavobacteriia</taxon>
        <taxon>Flavobacteriales</taxon>
        <taxon>Flavobacteriaceae</taxon>
        <taxon>Pseudofulvibacter</taxon>
    </lineage>
</organism>
<dbReference type="EMBL" id="JBHTJM010000008">
    <property type="protein sequence ID" value="MFD0964212.1"/>
    <property type="molecule type" value="Genomic_DNA"/>
</dbReference>
<dbReference type="Pfam" id="PF13160">
    <property type="entry name" value="DUF3995"/>
    <property type="match status" value="1"/>
</dbReference>
<comment type="caution">
    <text evidence="2">The sequence shown here is derived from an EMBL/GenBank/DDBJ whole genome shotgun (WGS) entry which is preliminary data.</text>
</comment>
<gene>
    <name evidence="2" type="ORF">ACFQ1O_09365</name>
</gene>
<protein>
    <submittedName>
        <fullName evidence="2">DUF3995 domain-containing protein</fullName>
    </submittedName>
</protein>
<keyword evidence="1" id="KW-1133">Transmembrane helix</keyword>
<feature type="transmembrane region" description="Helical" evidence="1">
    <location>
        <begin position="121"/>
        <end position="140"/>
    </location>
</feature>
<feature type="transmembrane region" description="Helical" evidence="1">
    <location>
        <begin position="6"/>
        <end position="24"/>
    </location>
</feature>
<keyword evidence="1" id="KW-0812">Transmembrane</keyword>
<accession>A0ABW3I3M0</accession>
<proteinExistence type="predicted"/>
<evidence type="ECO:0000313" key="3">
    <source>
        <dbReference type="Proteomes" id="UP001596997"/>
    </source>
</evidence>
<name>A0ABW3I3M0_9FLAO</name>
<feature type="transmembrane region" description="Helical" evidence="1">
    <location>
        <begin position="45"/>
        <end position="67"/>
    </location>
</feature>
<sequence>MNIIHSILMATFSFLAFMHFYWAFGGKYGLEQAIPTRNKNEKGKLPGKLITIFVGLVLLFFGSIYLIKANFISTPISKSIINISSYIIPILFFIRVIGDFKYVGLFKKVTDTVFAKADTKIYIPLCSFISVLGFLSVIIIDYL</sequence>
<evidence type="ECO:0000313" key="2">
    <source>
        <dbReference type="EMBL" id="MFD0964212.1"/>
    </source>
</evidence>
<feature type="transmembrane region" description="Helical" evidence="1">
    <location>
        <begin position="79"/>
        <end position="100"/>
    </location>
</feature>